<feature type="transmembrane region" description="Helical" evidence="1">
    <location>
        <begin position="12"/>
        <end position="34"/>
    </location>
</feature>
<evidence type="ECO:0000313" key="2">
    <source>
        <dbReference type="EMBL" id="AVR96244.1"/>
    </source>
</evidence>
<proteinExistence type="predicted"/>
<dbReference type="InterPro" id="IPR046188">
    <property type="entry name" value="DUF6216"/>
</dbReference>
<dbReference type="KEGG" id="masz:C9I28_11395"/>
<dbReference type="OrthoDB" id="8850090at2"/>
<dbReference type="Proteomes" id="UP000240505">
    <property type="component" value="Chromosome"/>
</dbReference>
<keyword evidence="1" id="KW-1133">Transmembrane helix</keyword>
<keyword evidence="3" id="KW-1185">Reference proteome</keyword>
<gene>
    <name evidence="2" type="ORF">C9I28_11395</name>
</gene>
<dbReference type="Pfam" id="PF19723">
    <property type="entry name" value="DUF6216"/>
    <property type="match status" value="1"/>
</dbReference>
<sequence length="280" mass="30532">METQSTIAGLPGYLASWGLGLPVLALIVTAFVIWRRTGSSHILLTRLWRFFHGKADCKVPAIGDFLDEQTAIHQFRFTTGIQIRNVQQARRLASLFRADSAMLNRIAAAGPYFDLDSMRLRPQEELPRLFAMGGASLAYALAAWALVATLVAISVDRAFLRITATGTWLTLDTAYAKPMSDKPGFRLEACGKPASIVPGISGFSADDIATICQAFGTTNAAPTIHTSIQEQRWMLGILALLLVYMIVELHRWLAHAKGALALKERLGANPRDSPAPVADE</sequence>
<dbReference type="EMBL" id="CP028324">
    <property type="protein sequence ID" value="AVR96244.1"/>
    <property type="molecule type" value="Genomic_DNA"/>
</dbReference>
<feature type="transmembrane region" description="Helical" evidence="1">
    <location>
        <begin position="233"/>
        <end position="253"/>
    </location>
</feature>
<evidence type="ECO:0000256" key="1">
    <source>
        <dbReference type="SAM" id="Phobius"/>
    </source>
</evidence>
<reference evidence="2 3" key="1">
    <citation type="submission" date="2018-03" db="EMBL/GenBank/DDBJ databases">
        <title>Massilia armeniaca sp. nov., isolated from desert soil.</title>
        <authorList>
            <person name="Huang H."/>
            <person name="Ren M."/>
        </authorList>
    </citation>
    <scope>NUCLEOTIDE SEQUENCE [LARGE SCALE GENOMIC DNA]</scope>
    <source>
        <strain evidence="2 3">ZMN-3</strain>
    </source>
</reference>
<keyword evidence="1" id="KW-0812">Transmembrane</keyword>
<keyword evidence="1" id="KW-0472">Membrane</keyword>
<feature type="transmembrane region" description="Helical" evidence="1">
    <location>
        <begin position="129"/>
        <end position="153"/>
    </location>
</feature>
<name>A0A2R4C9B8_9BURK</name>
<accession>A0A2R4C9B8</accession>
<dbReference type="AlphaFoldDB" id="A0A2R4C9B8"/>
<evidence type="ECO:0000313" key="3">
    <source>
        <dbReference type="Proteomes" id="UP000240505"/>
    </source>
</evidence>
<organism evidence="2 3">
    <name type="scientific">Pseudoduganella armeniaca</name>
    <dbReference type="NCBI Taxonomy" id="2072590"/>
    <lineage>
        <taxon>Bacteria</taxon>
        <taxon>Pseudomonadati</taxon>
        <taxon>Pseudomonadota</taxon>
        <taxon>Betaproteobacteria</taxon>
        <taxon>Burkholderiales</taxon>
        <taxon>Oxalobacteraceae</taxon>
        <taxon>Telluria group</taxon>
        <taxon>Pseudoduganella</taxon>
    </lineage>
</organism>
<protein>
    <submittedName>
        <fullName evidence="2">Uncharacterized protein</fullName>
    </submittedName>
</protein>
<dbReference type="RefSeq" id="WP_107141592.1">
    <property type="nucleotide sequence ID" value="NZ_CP028324.1"/>
</dbReference>